<dbReference type="AlphaFoldDB" id="A0A2P2PN50"/>
<feature type="compositionally biased region" description="Basic and acidic residues" evidence="1">
    <location>
        <begin position="28"/>
        <end position="47"/>
    </location>
</feature>
<sequence length="57" mass="6399">MQRMGTPVKSSKPAIKPETCQKQQQASKKGEMKAKKRIIKDSDDGDKLISSPKRRKA</sequence>
<accession>A0A2P2PN50</accession>
<dbReference type="EMBL" id="GGEC01075597">
    <property type="protein sequence ID" value="MBX56081.1"/>
    <property type="molecule type" value="Transcribed_RNA"/>
</dbReference>
<reference evidence="2" key="1">
    <citation type="submission" date="2018-02" db="EMBL/GenBank/DDBJ databases">
        <title>Rhizophora mucronata_Transcriptome.</title>
        <authorList>
            <person name="Meera S.P."/>
            <person name="Sreeshan A."/>
            <person name="Augustine A."/>
        </authorList>
    </citation>
    <scope>NUCLEOTIDE SEQUENCE</scope>
    <source>
        <tissue evidence="2">Leaf</tissue>
    </source>
</reference>
<name>A0A2P2PN50_RHIMU</name>
<organism evidence="2">
    <name type="scientific">Rhizophora mucronata</name>
    <name type="common">Asiatic mangrove</name>
    <dbReference type="NCBI Taxonomy" id="61149"/>
    <lineage>
        <taxon>Eukaryota</taxon>
        <taxon>Viridiplantae</taxon>
        <taxon>Streptophyta</taxon>
        <taxon>Embryophyta</taxon>
        <taxon>Tracheophyta</taxon>
        <taxon>Spermatophyta</taxon>
        <taxon>Magnoliopsida</taxon>
        <taxon>eudicotyledons</taxon>
        <taxon>Gunneridae</taxon>
        <taxon>Pentapetalae</taxon>
        <taxon>rosids</taxon>
        <taxon>fabids</taxon>
        <taxon>Malpighiales</taxon>
        <taxon>Rhizophoraceae</taxon>
        <taxon>Rhizophora</taxon>
    </lineage>
</organism>
<evidence type="ECO:0000256" key="1">
    <source>
        <dbReference type="SAM" id="MobiDB-lite"/>
    </source>
</evidence>
<proteinExistence type="predicted"/>
<evidence type="ECO:0000313" key="2">
    <source>
        <dbReference type="EMBL" id="MBX56081.1"/>
    </source>
</evidence>
<feature type="region of interest" description="Disordered" evidence="1">
    <location>
        <begin position="1"/>
        <end position="57"/>
    </location>
</feature>
<protein>
    <submittedName>
        <fullName evidence="2">Uncharacterized protein LOC103421152</fullName>
    </submittedName>
</protein>